<accession>A0A919S2Z5</accession>
<dbReference type="InterPro" id="IPR016007">
    <property type="entry name" value="Alpha_rhamnosid"/>
</dbReference>
<dbReference type="InterPro" id="IPR013783">
    <property type="entry name" value="Ig-like_fold"/>
</dbReference>
<comment type="caution">
    <text evidence="2">The sequence shown here is derived from an EMBL/GenBank/DDBJ whole genome shotgun (WGS) entry which is preliminary data.</text>
</comment>
<evidence type="ECO:0008006" key="4">
    <source>
        <dbReference type="Google" id="ProtNLM"/>
    </source>
</evidence>
<dbReference type="AlphaFoldDB" id="A0A919S2Z5"/>
<proteinExistence type="predicted"/>
<dbReference type="GO" id="GO:0005975">
    <property type="term" value="P:carbohydrate metabolic process"/>
    <property type="evidence" value="ECO:0007669"/>
    <property type="project" value="UniProtKB-ARBA"/>
</dbReference>
<name>A0A919S2Z5_9ACTN</name>
<dbReference type="EMBL" id="BOQL01000001">
    <property type="protein sequence ID" value="GIM62882.1"/>
    <property type="molecule type" value="Genomic_DNA"/>
</dbReference>
<dbReference type="RefSeq" id="WP_212986211.1">
    <property type="nucleotide sequence ID" value="NZ_BAABEA010000029.1"/>
</dbReference>
<dbReference type="Pfam" id="PF25788">
    <property type="entry name" value="Ig_Rha78A_N"/>
    <property type="match status" value="1"/>
</dbReference>
<dbReference type="PANTHER" id="PTHR33307:SF6">
    <property type="entry name" value="ALPHA-RHAMNOSIDASE (EUROFUNG)-RELATED"/>
    <property type="match status" value="1"/>
</dbReference>
<dbReference type="Proteomes" id="UP000681340">
    <property type="component" value="Unassembled WGS sequence"/>
</dbReference>
<evidence type="ECO:0000313" key="2">
    <source>
        <dbReference type="EMBL" id="GIM62882.1"/>
    </source>
</evidence>
<reference evidence="2" key="1">
    <citation type="submission" date="2021-03" db="EMBL/GenBank/DDBJ databases">
        <title>Whole genome shotgun sequence of Actinoplanes auranticolor NBRC 12245.</title>
        <authorList>
            <person name="Komaki H."/>
            <person name="Tamura T."/>
        </authorList>
    </citation>
    <scope>NUCLEOTIDE SEQUENCE</scope>
    <source>
        <strain evidence="2">NBRC 12245</strain>
    </source>
</reference>
<dbReference type="PANTHER" id="PTHR33307">
    <property type="entry name" value="ALPHA-RHAMNOSIDASE (EUROFUNG)"/>
    <property type="match status" value="1"/>
</dbReference>
<protein>
    <recommendedName>
        <fullName evidence="4">Fibronectin type-III domain-containing protein</fullName>
    </recommendedName>
</protein>
<gene>
    <name evidence="2" type="ORF">Aau02nite_00420</name>
</gene>
<evidence type="ECO:0000256" key="1">
    <source>
        <dbReference type="SAM" id="MobiDB-lite"/>
    </source>
</evidence>
<organism evidence="2 3">
    <name type="scientific">Actinoplanes auranticolor</name>
    <dbReference type="NCBI Taxonomy" id="47988"/>
    <lineage>
        <taxon>Bacteria</taxon>
        <taxon>Bacillati</taxon>
        <taxon>Actinomycetota</taxon>
        <taxon>Actinomycetes</taxon>
        <taxon>Micromonosporales</taxon>
        <taxon>Micromonosporaceae</taxon>
        <taxon>Actinoplanes</taxon>
    </lineage>
</organism>
<sequence length="177" mass="19047">MAVEGTPLFGWQPRDLDSGERQTAYRIRVVSGGDPARTVRDSGKVVSDRTAYVPYGGPVLTGDAAYRWTVRTWDRAGAASPWSRPAAFGTGIGGAGWHASWIRRTTAAARRCQWTCRSMSRPGSSCRSPAVRPPRATGAVRLEGVHDGAATYTVRSGRSRFIPGTQPDEPTADSGLR</sequence>
<dbReference type="Gene3D" id="2.60.40.10">
    <property type="entry name" value="Immunoglobulins"/>
    <property type="match status" value="1"/>
</dbReference>
<feature type="region of interest" description="Disordered" evidence="1">
    <location>
        <begin position="157"/>
        <end position="177"/>
    </location>
</feature>
<evidence type="ECO:0000313" key="3">
    <source>
        <dbReference type="Proteomes" id="UP000681340"/>
    </source>
</evidence>
<keyword evidence="3" id="KW-1185">Reference proteome</keyword>